<feature type="transmembrane region" description="Helical" evidence="6">
    <location>
        <begin position="21"/>
        <end position="42"/>
    </location>
</feature>
<dbReference type="InterPro" id="IPR051401">
    <property type="entry name" value="GtrA_CellWall_Glycosyl"/>
</dbReference>
<evidence type="ECO:0000313" key="8">
    <source>
        <dbReference type="EMBL" id="OHA29459.1"/>
    </source>
</evidence>
<dbReference type="PANTHER" id="PTHR38459:SF1">
    <property type="entry name" value="PROPHAGE BACTOPRENOL-LINKED GLUCOSE TRANSLOCASE HOMOLOG"/>
    <property type="match status" value="1"/>
</dbReference>
<dbReference type="STRING" id="1802315.A3F51_00270"/>
<dbReference type="GO" id="GO:0000271">
    <property type="term" value="P:polysaccharide biosynthetic process"/>
    <property type="evidence" value="ECO:0007669"/>
    <property type="project" value="InterPro"/>
</dbReference>
<proteinExistence type="inferred from homology"/>
<evidence type="ECO:0000313" key="9">
    <source>
        <dbReference type="Proteomes" id="UP000178089"/>
    </source>
</evidence>
<evidence type="ECO:0000256" key="6">
    <source>
        <dbReference type="SAM" id="Phobius"/>
    </source>
</evidence>
<evidence type="ECO:0000256" key="3">
    <source>
        <dbReference type="ARBA" id="ARBA00022692"/>
    </source>
</evidence>
<comment type="similarity">
    <text evidence="2">Belongs to the GtrA family.</text>
</comment>
<dbReference type="GO" id="GO:0005886">
    <property type="term" value="C:plasma membrane"/>
    <property type="evidence" value="ECO:0007669"/>
    <property type="project" value="TreeGrafter"/>
</dbReference>
<feature type="transmembrane region" description="Helical" evidence="6">
    <location>
        <begin position="113"/>
        <end position="133"/>
    </location>
</feature>
<protein>
    <recommendedName>
        <fullName evidence="7">GtrA/DPMS transmembrane domain-containing protein</fullName>
    </recommendedName>
</protein>
<dbReference type="PANTHER" id="PTHR38459">
    <property type="entry name" value="PROPHAGE BACTOPRENOL-LINKED GLUCOSE TRANSLOCASE HOMOLOG"/>
    <property type="match status" value="1"/>
</dbReference>
<evidence type="ECO:0000256" key="1">
    <source>
        <dbReference type="ARBA" id="ARBA00004141"/>
    </source>
</evidence>
<feature type="transmembrane region" description="Helical" evidence="6">
    <location>
        <begin position="89"/>
        <end position="107"/>
    </location>
</feature>
<sequence length="150" mass="17728">MIQTFSTTSRKAFEVVNRYLIVRYAISGSLSSAIDILVFSFMMEISHLHYAIAAVISVTISFFARFYLQKTFAFKNRTLDVHRQIMMYGVLYIFSIIMTIFFLYIFIDMLHLWYMFAQILTIGIVATFCFFIYRHVIFRPRLSNDIGMSR</sequence>
<keyword evidence="3 6" id="KW-0812">Transmembrane</keyword>
<evidence type="ECO:0000256" key="5">
    <source>
        <dbReference type="ARBA" id="ARBA00023136"/>
    </source>
</evidence>
<dbReference type="AlphaFoldDB" id="A0A1G2N250"/>
<comment type="caution">
    <text evidence="8">The sequence shown here is derived from an EMBL/GenBank/DDBJ whole genome shotgun (WGS) entry which is preliminary data.</text>
</comment>
<dbReference type="InterPro" id="IPR007267">
    <property type="entry name" value="GtrA_DPMS_TM"/>
</dbReference>
<evidence type="ECO:0000256" key="2">
    <source>
        <dbReference type="ARBA" id="ARBA00009399"/>
    </source>
</evidence>
<evidence type="ECO:0000256" key="4">
    <source>
        <dbReference type="ARBA" id="ARBA00022989"/>
    </source>
</evidence>
<dbReference type="EMBL" id="MHRT01000004">
    <property type="protein sequence ID" value="OHA29459.1"/>
    <property type="molecule type" value="Genomic_DNA"/>
</dbReference>
<keyword evidence="5 6" id="KW-0472">Membrane</keyword>
<feature type="domain" description="GtrA/DPMS transmembrane" evidence="7">
    <location>
        <begin position="23"/>
        <end position="138"/>
    </location>
</feature>
<dbReference type="Pfam" id="PF04138">
    <property type="entry name" value="GtrA_DPMS_TM"/>
    <property type="match status" value="1"/>
</dbReference>
<comment type="subcellular location">
    <subcellularLocation>
        <location evidence="1">Membrane</location>
        <topology evidence="1">Multi-pass membrane protein</topology>
    </subcellularLocation>
</comment>
<gene>
    <name evidence="8" type="ORF">A3F51_00270</name>
</gene>
<accession>A0A1G2N250</accession>
<feature type="transmembrane region" description="Helical" evidence="6">
    <location>
        <begin position="48"/>
        <end position="68"/>
    </location>
</feature>
<reference evidence="8 9" key="1">
    <citation type="journal article" date="2016" name="Nat. Commun.">
        <title>Thousands of microbial genomes shed light on interconnected biogeochemical processes in an aquifer system.</title>
        <authorList>
            <person name="Anantharaman K."/>
            <person name="Brown C.T."/>
            <person name="Hug L.A."/>
            <person name="Sharon I."/>
            <person name="Castelle C.J."/>
            <person name="Probst A.J."/>
            <person name="Thomas B.C."/>
            <person name="Singh A."/>
            <person name="Wilkins M.J."/>
            <person name="Karaoz U."/>
            <person name="Brodie E.L."/>
            <person name="Williams K.H."/>
            <person name="Hubbard S.S."/>
            <person name="Banfield J.F."/>
        </authorList>
    </citation>
    <scope>NUCLEOTIDE SEQUENCE [LARGE SCALE GENOMIC DNA]</scope>
</reference>
<dbReference type="Proteomes" id="UP000178089">
    <property type="component" value="Unassembled WGS sequence"/>
</dbReference>
<evidence type="ECO:0000259" key="7">
    <source>
        <dbReference type="Pfam" id="PF04138"/>
    </source>
</evidence>
<keyword evidence="4 6" id="KW-1133">Transmembrane helix</keyword>
<organism evidence="8 9">
    <name type="scientific">Candidatus Taylorbacteria bacterium RIFCSPHIGHO2_12_FULL_45_16</name>
    <dbReference type="NCBI Taxonomy" id="1802315"/>
    <lineage>
        <taxon>Bacteria</taxon>
        <taxon>Candidatus Tayloriibacteriota</taxon>
    </lineage>
</organism>
<name>A0A1G2N250_9BACT</name>